<protein>
    <submittedName>
        <fullName evidence="1">LysM domain-containing protein-like protein 5</fullName>
    </submittedName>
</protein>
<reference evidence="1 2" key="1">
    <citation type="journal article" date="2020" name="Phytopathology">
        <title>Genome Sequence Resources of Colletotrichum truncatum, C. plurivorum, C. musicola, and C. sojae: Four Species Pathogenic to Soybean (Glycine max).</title>
        <authorList>
            <person name="Rogerio F."/>
            <person name="Boufleur T.R."/>
            <person name="Ciampi-Guillardi M."/>
            <person name="Sukno S.A."/>
            <person name="Thon M.R."/>
            <person name="Massola Junior N.S."/>
            <person name="Baroncelli R."/>
        </authorList>
    </citation>
    <scope>NUCLEOTIDE SEQUENCE [LARGE SCALE GENOMIC DNA]</scope>
    <source>
        <strain evidence="1 2">CMES1059</strain>
    </source>
</reference>
<sequence>MSRLSIIATLGLLAIQGTASVLRPRRFDSTVPFYDHDANVPSDCNLWWNSDDGISCDTVLLITSLSISQLTSLVSIKPLAFSLSSTAHYNLDIRTDITQQNPSIRSCGDWKADYSYCIGAVSGIPAPPVTTARPTTTSPPSGGPTTSSTPTNPGNGVQTPEPWQPGMVNNCNRFYQVQSGDTCAVIASKTGVTVAQLATWNTQIGGAACTGIWAGYNVCTGIIGGTPTEPEPTNPTPQPIQDGMVNNCNRFHLVQTGETCDVIASKAGVTVAQLTTWNKGIGASCTGMWAGYHLCTGVIGGTPTEPGPTNPTPQPIQDGMVNNCNRFHLVQTGETCDVIASKTGVTVSQLTTWNKGIGASCTGMWAGYYLCTGIEGGSQTPPAPNPTPQPIQAGMVGNCKKFHFVQSGQNCDTISRQYGISVANFIRWNPAAGSNCQGLWAQTYACVGL</sequence>
<proteinExistence type="predicted"/>
<dbReference type="EMBL" id="VUJX02000002">
    <property type="protein sequence ID" value="KAL0940179.1"/>
    <property type="molecule type" value="Genomic_DNA"/>
</dbReference>
<gene>
    <name evidence="1" type="ORF">CTRU02_202942</name>
</gene>
<comment type="caution">
    <text evidence="1">The sequence shown here is derived from an EMBL/GenBank/DDBJ whole genome shotgun (WGS) entry which is preliminary data.</text>
</comment>
<organism evidence="1 2">
    <name type="scientific">Colletotrichum truncatum</name>
    <name type="common">Anthracnose fungus</name>
    <name type="synonym">Colletotrichum capsici</name>
    <dbReference type="NCBI Taxonomy" id="5467"/>
    <lineage>
        <taxon>Eukaryota</taxon>
        <taxon>Fungi</taxon>
        <taxon>Dikarya</taxon>
        <taxon>Ascomycota</taxon>
        <taxon>Pezizomycotina</taxon>
        <taxon>Sordariomycetes</taxon>
        <taxon>Hypocreomycetidae</taxon>
        <taxon>Glomerellales</taxon>
        <taxon>Glomerellaceae</taxon>
        <taxon>Colletotrichum</taxon>
        <taxon>Colletotrichum truncatum species complex</taxon>
    </lineage>
</organism>
<accession>A0ACC3Z7W6</accession>
<keyword evidence="2" id="KW-1185">Reference proteome</keyword>
<name>A0ACC3Z7W6_COLTU</name>
<evidence type="ECO:0000313" key="1">
    <source>
        <dbReference type="EMBL" id="KAL0940179.1"/>
    </source>
</evidence>
<evidence type="ECO:0000313" key="2">
    <source>
        <dbReference type="Proteomes" id="UP000805649"/>
    </source>
</evidence>
<dbReference type="Proteomes" id="UP000805649">
    <property type="component" value="Unassembled WGS sequence"/>
</dbReference>